<reference evidence="3" key="1">
    <citation type="submission" date="2021-06" db="EMBL/GenBank/DDBJ databases">
        <authorList>
            <person name="Criscuolo A."/>
        </authorList>
    </citation>
    <scope>NUCLEOTIDE SEQUENCE</scope>
    <source>
        <strain evidence="3">CIP111803</strain>
    </source>
</reference>
<keyword evidence="4" id="KW-1185">Reference proteome</keyword>
<dbReference type="CDD" id="cd02440">
    <property type="entry name" value="AdoMet_MTases"/>
    <property type="match status" value="1"/>
</dbReference>
<evidence type="ECO:0000256" key="1">
    <source>
        <dbReference type="SAM" id="MobiDB-lite"/>
    </source>
</evidence>
<dbReference type="InterPro" id="IPR052942">
    <property type="entry name" value="LPS_cholinephosphotransferase"/>
</dbReference>
<evidence type="ECO:0000259" key="2">
    <source>
        <dbReference type="Pfam" id="PF04991"/>
    </source>
</evidence>
<sequence length="537" mass="59076">MPLRATRRAVTLPELPADVRSVDLCFGEDRVWSIDLDAAPPVWRRLLSGRGLAGGRNGHPWPAALTPHLRGSTALILRNSADGRELARTEVRFTDEERPARVVDETGVPLAVNKWGRLGRTLDAGDDGVQDRILDRTEEIIGHLDRMGLRPFIVGGTLLGAVRDGALLPHDDDADVAYLSTCTNPVDVAREGLAVGHRLEAFGYELVRHSATHMQLHFREPGGGVDHYVDVFAAFFTDDGLINQPFHVRGPMRTEQMLPFGSAAIAGRSFPAPADTDHWLTINYDENWRTPIPGYRLVTPLDTRRRFENWFGLFNSDREFWDDRHRRGADETGSGTDWILHHAPELRAGTCIDLGCGTGSLGAALRNGPGGAREGASGSHAAEFARRIVAADYSRAAFEAVAARGDSGIHPATVNLLQLDALALPRDAGIKGAFDLVADHVLDQVDPQAVPQALRLIRMALRSGGTVLATCHARRDPDRPDADPTNRFLPHERLRRLAAPLGLDVEITPLAPRSRERRRRPYGARFRLRHSPLEESP</sequence>
<dbReference type="AlphaFoldDB" id="A0A916JZD2"/>
<feature type="compositionally biased region" description="Basic residues" evidence="1">
    <location>
        <begin position="515"/>
        <end position="530"/>
    </location>
</feature>
<dbReference type="InterPro" id="IPR007074">
    <property type="entry name" value="LicD/FKTN/FKRP_NTP_transf"/>
</dbReference>
<dbReference type="PANTHER" id="PTHR43404">
    <property type="entry name" value="LIPOPOLYSACCHARIDE CHOLINEPHOSPHOTRANSFERASE LICD"/>
    <property type="match status" value="1"/>
</dbReference>
<organism evidence="3 4">
    <name type="scientific">Leucobacter soli</name>
    <dbReference type="NCBI Taxonomy" id="2812850"/>
    <lineage>
        <taxon>Bacteria</taxon>
        <taxon>Bacillati</taxon>
        <taxon>Actinomycetota</taxon>
        <taxon>Actinomycetes</taxon>
        <taxon>Micrococcales</taxon>
        <taxon>Microbacteriaceae</taxon>
        <taxon>Leucobacter</taxon>
    </lineage>
</organism>
<dbReference type="EMBL" id="CAJVAP010000026">
    <property type="protein sequence ID" value="CAG7617104.1"/>
    <property type="molecule type" value="Genomic_DNA"/>
</dbReference>
<dbReference type="PANTHER" id="PTHR43404:SF1">
    <property type="entry name" value="MNN4P"/>
    <property type="match status" value="1"/>
</dbReference>
<dbReference type="Pfam" id="PF04991">
    <property type="entry name" value="LicD"/>
    <property type="match status" value="1"/>
</dbReference>
<comment type="caution">
    <text evidence="3">The sequence shown here is derived from an EMBL/GenBank/DDBJ whole genome shotgun (WGS) entry which is preliminary data.</text>
</comment>
<evidence type="ECO:0000313" key="3">
    <source>
        <dbReference type="EMBL" id="CAG7617104.1"/>
    </source>
</evidence>
<feature type="region of interest" description="Disordered" evidence="1">
    <location>
        <begin position="512"/>
        <end position="537"/>
    </location>
</feature>
<evidence type="ECO:0000313" key="4">
    <source>
        <dbReference type="Proteomes" id="UP000693892"/>
    </source>
</evidence>
<name>A0A916JZD2_9MICO</name>
<dbReference type="GO" id="GO:0009100">
    <property type="term" value="P:glycoprotein metabolic process"/>
    <property type="evidence" value="ECO:0007669"/>
    <property type="project" value="UniProtKB-ARBA"/>
</dbReference>
<gene>
    <name evidence="3" type="ORF">LEUCIP111803_02063</name>
</gene>
<accession>A0A916JZD2</accession>
<dbReference type="Proteomes" id="UP000693892">
    <property type="component" value="Unassembled WGS sequence"/>
</dbReference>
<proteinExistence type="predicted"/>
<dbReference type="RefSeq" id="WP_218115996.1">
    <property type="nucleotide sequence ID" value="NZ_CAJVAP010000026.1"/>
</dbReference>
<feature type="domain" description="LicD/FKTN/FKRP nucleotidyltransferase" evidence="2">
    <location>
        <begin position="148"/>
        <end position="176"/>
    </location>
</feature>
<protein>
    <recommendedName>
        <fullName evidence="2">LicD/FKTN/FKRP nucleotidyltransferase domain-containing protein</fullName>
    </recommendedName>
</protein>